<evidence type="ECO:0000313" key="3">
    <source>
        <dbReference type="Proteomes" id="UP000245609"/>
    </source>
</evidence>
<dbReference type="EMBL" id="MBFS01003725">
    <property type="protein sequence ID" value="PVU85110.1"/>
    <property type="molecule type" value="Genomic_DNA"/>
</dbReference>
<protein>
    <submittedName>
        <fullName evidence="2">Uncharacterized protein</fullName>
    </submittedName>
</protein>
<keyword evidence="3" id="KW-1185">Reference proteome</keyword>
<organism evidence="2 3">
    <name type="scientific">Smittium megazygosporum</name>
    <dbReference type="NCBI Taxonomy" id="133381"/>
    <lineage>
        <taxon>Eukaryota</taxon>
        <taxon>Fungi</taxon>
        <taxon>Fungi incertae sedis</taxon>
        <taxon>Zoopagomycota</taxon>
        <taxon>Kickxellomycotina</taxon>
        <taxon>Harpellomycetes</taxon>
        <taxon>Harpellales</taxon>
        <taxon>Legeriomycetaceae</taxon>
        <taxon>Smittium</taxon>
    </lineage>
</organism>
<gene>
    <name evidence="2" type="ORF">BB560_007137</name>
</gene>
<proteinExistence type="predicted"/>
<accession>A0A2T9XYG7</accession>
<evidence type="ECO:0000256" key="1">
    <source>
        <dbReference type="SAM" id="MobiDB-lite"/>
    </source>
</evidence>
<feature type="region of interest" description="Disordered" evidence="1">
    <location>
        <begin position="141"/>
        <end position="163"/>
    </location>
</feature>
<dbReference type="STRING" id="133381.A0A2T9XYG7"/>
<feature type="compositionally biased region" description="Basic and acidic residues" evidence="1">
    <location>
        <begin position="141"/>
        <end position="162"/>
    </location>
</feature>
<dbReference type="OrthoDB" id="10254663at2759"/>
<feature type="non-terminal residue" evidence="2">
    <location>
        <position position="209"/>
    </location>
</feature>
<reference evidence="2 3" key="1">
    <citation type="journal article" date="2018" name="MBio">
        <title>Comparative Genomics Reveals the Core Gene Toolbox for the Fungus-Insect Symbiosis.</title>
        <authorList>
            <person name="Wang Y."/>
            <person name="Stata M."/>
            <person name="Wang W."/>
            <person name="Stajich J.E."/>
            <person name="White M.M."/>
            <person name="Moncalvo J.M."/>
        </authorList>
    </citation>
    <scope>NUCLEOTIDE SEQUENCE [LARGE SCALE GENOMIC DNA]</scope>
    <source>
        <strain evidence="2 3">SC-DP-2</strain>
    </source>
</reference>
<evidence type="ECO:0000313" key="2">
    <source>
        <dbReference type="EMBL" id="PVU85110.1"/>
    </source>
</evidence>
<name>A0A2T9XYG7_9FUNG</name>
<dbReference type="Proteomes" id="UP000245609">
    <property type="component" value="Unassembled WGS sequence"/>
</dbReference>
<comment type="caution">
    <text evidence="2">The sequence shown here is derived from an EMBL/GenBank/DDBJ whole genome shotgun (WGS) entry which is preliminary data.</text>
</comment>
<sequence>MSTYYFVIVGTNDAPMYEAEFGRYFPEASSNKFGMDAYEFDSDVQIEKNKPLDIADFNRISKQLQLLGYTQYFNPENAELIKAILSDFELSMEKLKGLAEENTLLKNKNSILNIENIEQKKQIFSLRQDNNKLRSEVLREARKGETVSEKSDEKAREQEQMTRKLKLANSQIKNALKKALNDIEDERRSLDDKQRDFLKKINVTDDSTE</sequence>
<dbReference type="AlphaFoldDB" id="A0A2T9XYG7"/>